<dbReference type="InterPro" id="IPR011050">
    <property type="entry name" value="Pectin_lyase_fold/virulence"/>
</dbReference>
<feature type="domain" description="Pectate lyase" evidence="6">
    <location>
        <begin position="116"/>
        <end position="330"/>
    </location>
</feature>
<evidence type="ECO:0000256" key="4">
    <source>
        <dbReference type="SAM" id="MobiDB-lite"/>
    </source>
</evidence>
<proteinExistence type="inferred from homology"/>
<dbReference type="SUPFAM" id="SSF51126">
    <property type="entry name" value="Pectin lyase-like"/>
    <property type="match status" value="1"/>
</dbReference>
<sequence length="385" mass="39766">MVNVTTLVAFAFTVASVNAQVALYGQCGGQGYSQCLPGGSSGSTIKTTTTKAASTIKTTTTKVATTTVAPGTTTRRTTTTTVTTNSPNPTTNPSSGGSAAGVVGFATVGSGCSGGAGGSSVTVSSASALQAALSGDTPRIVYLNAAISNAGNLTIGSNKSLIGVGTSASLDKSSLSVRYGTKNVIIRNIKFTLCTGGDNDCITIKDPGTSNVWVDHCDFSGDMNANKDIYDGLIDVTREATLITISYNKFHNHHKALLFGSSSSAKEDVAIKVTVHHNYFTNIGSRTPSIRFGTTHVYNNFYDDVESCINVRDGSQNLIERNVFRNINKDVRADGGYCNLVDNDLGGGSVDCATGSFSKPPYSYTTDSTAAVLSNLIGSVGVGKI</sequence>
<keyword evidence="8" id="KW-1185">Reference proteome</keyword>
<gene>
    <name evidence="7" type="ORF">HK097_008658</name>
</gene>
<dbReference type="InterPro" id="IPR045032">
    <property type="entry name" value="PEL"/>
</dbReference>
<feature type="region of interest" description="Disordered" evidence="4">
    <location>
        <begin position="66"/>
        <end position="97"/>
    </location>
</feature>
<comment type="subcellular location">
    <subcellularLocation>
        <location evidence="3">Secreted</location>
    </subcellularLocation>
</comment>
<keyword evidence="3" id="KW-0119">Carbohydrate metabolism</keyword>
<dbReference type="AlphaFoldDB" id="A0AAD5X4C5"/>
<dbReference type="Pfam" id="PF00544">
    <property type="entry name" value="Pectate_lyase_4"/>
    <property type="match status" value="1"/>
</dbReference>
<dbReference type="Gene3D" id="2.160.20.10">
    <property type="entry name" value="Single-stranded right-handed beta-helix, Pectin lyase-like"/>
    <property type="match status" value="1"/>
</dbReference>
<evidence type="ECO:0000313" key="7">
    <source>
        <dbReference type="EMBL" id="KAJ3055949.1"/>
    </source>
</evidence>
<evidence type="ECO:0000313" key="8">
    <source>
        <dbReference type="Proteomes" id="UP001212841"/>
    </source>
</evidence>
<dbReference type="GO" id="GO:0030570">
    <property type="term" value="F:pectate lyase activity"/>
    <property type="evidence" value="ECO:0007669"/>
    <property type="project" value="InterPro"/>
</dbReference>
<comment type="similarity">
    <text evidence="1 3">Belongs to the polysaccharide lyase 1 family.</text>
</comment>
<dbReference type="SMART" id="SM00656">
    <property type="entry name" value="Amb_all"/>
    <property type="match status" value="1"/>
</dbReference>
<evidence type="ECO:0000256" key="2">
    <source>
        <dbReference type="ARBA" id="ARBA00023239"/>
    </source>
</evidence>
<dbReference type="GO" id="GO:0005576">
    <property type="term" value="C:extracellular region"/>
    <property type="evidence" value="ECO:0007669"/>
    <property type="project" value="UniProtKB-SubCell"/>
</dbReference>
<dbReference type="InterPro" id="IPR012334">
    <property type="entry name" value="Pectin_lyas_fold"/>
</dbReference>
<organism evidence="7 8">
    <name type="scientific">Rhizophlyctis rosea</name>
    <dbReference type="NCBI Taxonomy" id="64517"/>
    <lineage>
        <taxon>Eukaryota</taxon>
        <taxon>Fungi</taxon>
        <taxon>Fungi incertae sedis</taxon>
        <taxon>Chytridiomycota</taxon>
        <taxon>Chytridiomycota incertae sedis</taxon>
        <taxon>Chytridiomycetes</taxon>
        <taxon>Rhizophlyctidales</taxon>
        <taxon>Rhizophlyctidaceae</taxon>
        <taxon>Rhizophlyctis</taxon>
    </lineage>
</organism>
<keyword evidence="2 3" id="KW-0456">Lyase</keyword>
<feature type="signal peptide" evidence="5">
    <location>
        <begin position="1"/>
        <end position="19"/>
    </location>
</feature>
<evidence type="ECO:0000256" key="3">
    <source>
        <dbReference type="RuleBase" id="RU361173"/>
    </source>
</evidence>
<keyword evidence="3" id="KW-0964">Secreted</keyword>
<comment type="caution">
    <text evidence="7">The sequence shown here is derived from an EMBL/GenBank/DDBJ whole genome shotgun (WGS) entry which is preliminary data.</text>
</comment>
<dbReference type="Proteomes" id="UP001212841">
    <property type="component" value="Unassembled WGS sequence"/>
</dbReference>
<dbReference type="PANTHER" id="PTHR31683:SF18">
    <property type="entry name" value="PECTATE LYASE 21-RELATED"/>
    <property type="match status" value="1"/>
</dbReference>
<dbReference type="SMART" id="SM00710">
    <property type="entry name" value="PbH1"/>
    <property type="match status" value="5"/>
</dbReference>
<evidence type="ECO:0000256" key="5">
    <source>
        <dbReference type="SAM" id="SignalP"/>
    </source>
</evidence>
<keyword evidence="3" id="KW-0624">Polysaccharide degradation</keyword>
<keyword evidence="5" id="KW-0732">Signal</keyword>
<evidence type="ECO:0000259" key="6">
    <source>
        <dbReference type="SMART" id="SM00656"/>
    </source>
</evidence>
<dbReference type="InterPro" id="IPR006626">
    <property type="entry name" value="PbH1"/>
</dbReference>
<dbReference type="EMBL" id="JADGJD010000052">
    <property type="protein sequence ID" value="KAJ3055949.1"/>
    <property type="molecule type" value="Genomic_DNA"/>
</dbReference>
<dbReference type="GO" id="GO:0000272">
    <property type="term" value="P:polysaccharide catabolic process"/>
    <property type="evidence" value="ECO:0007669"/>
    <property type="project" value="UniProtKB-KW"/>
</dbReference>
<feature type="chain" id="PRO_5042150676" description="Pectate lyase domain-containing protein" evidence="5">
    <location>
        <begin position="20"/>
        <end position="385"/>
    </location>
</feature>
<protein>
    <recommendedName>
        <fullName evidence="6">Pectate lyase domain-containing protein</fullName>
    </recommendedName>
</protein>
<dbReference type="InterPro" id="IPR002022">
    <property type="entry name" value="Pec_lyase"/>
</dbReference>
<evidence type="ECO:0000256" key="1">
    <source>
        <dbReference type="ARBA" id="ARBA00010980"/>
    </source>
</evidence>
<dbReference type="PANTHER" id="PTHR31683">
    <property type="entry name" value="PECTATE LYASE 18-RELATED"/>
    <property type="match status" value="1"/>
</dbReference>
<name>A0AAD5X4C5_9FUNG</name>
<reference evidence="7" key="1">
    <citation type="submission" date="2020-05" db="EMBL/GenBank/DDBJ databases">
        <title>Phylogenomic resolution of chytrid fungi.</title>
        <authorList>
            <person name="Stajich J.E."/>
            <person name="Amses K."/>
            <person name="Simmons R."/>
            <person name="Seto K."/>
            <person name="Myers J."/>
            <person name="Bonds A."/>
            <person name="Quandt C.A."/>
            <person name="Barry K."/>
            <person name="Liu P."/>
            <person name="Grigoriev I."/>
            <person name="Longcore J.E."/>
            <person name="James T.Y."/>
        </authorList>
    </citation>
    <scope>NUCLEOTIDE SEQUENCE</scope>
    <source>
        <strain evidence="7">JEL0318</strain>
    </source>
</reference>
<accession>A0AAD5X4C5</accession>